<feature type="domain" description="PAS" evidence="1">
    <location>
        <begin position="275"/>
        <end position="330"/>
    </location>
</feature>
<dbReference type="SUPFAM" id="SSF141868">
    <property type="entry name" value="EAL domain-like"/>
    <property type="match status" value="1"/>
</dbReference>
<dbReference type="InterPro" id="IPR001633">
    <property type="entry name" value="EAL_dom"/>
</dbReference>
<evidence type="ECO:0000259" key="1">
    <source>
        <dbReference type="PROSITE" id="PS50112"/>
    </source>
</evidence>
<dbReference type="Gene3D" id="3.30.450.20">
    <property type="entry name" value="PAS domain"/>
    <property type="match status" value="2"/>
</dbReference>
<dbReference type="FunFam" id="3.20.20.450:FF:000001">
    <property type="entry name" value="Cyclic di-GMP phosphodiesterase yahA"/>
    <property type="match status" value="1"/>
</dbReference>
<dbReference type="RefSeq" id="WP_184415077.1">
    <property type="nucleotide sequence ID" value="NZ_JACIGE010000006.1"/>
</dbReference>
<dbReference type="Pfam" id="PF00990">
    <property type="entry name" value="GGDEF"/>
    <property type="match status" value="1"/>
</dbReference>
<proteinExistence type="predicted"/>
<dbReference type="PROSITE" id="PS50112">
    <property type="entry name" value="PAS"/>
    <property type="match status" value="2"/>
</dbReference>
<dbReference type="SMART" id="SM00086">
    <property type="entry name" value="PAC"/>
    <property type="match status" value="2"/>
</dbReference>
<dbReference type="PANTHER" id="PTHR44757:SF2">
    <property type="entry name" value="BIOFILM ARCHITECTURE MAINTENANCE PROTEIN MBAA"/>
    <property type="match status" value="1"/>
</dbReference>
<dbReference type="SUPFAM" id="SSF55073">
    <property type="entry name" value="Nucleotide cyclase"/>
    <property type="match status" value="1"/>
</dbReference>
<dbReference type="Pfam" id="PF00563">
    <property type="entry name" value="EAL"/>
    <property type="match status" value="1"/>
</dbReference>
<reference evidence="5 6" key="1">
    <citation type="submission" date="2020-08" db="EMBL/GenBank/DDBJ databases">
        <title>Genome sequencing of Purple Non-Sulfur Bacteria from various extreme environments.</title>
        <authorList>
            <person name="Mayer M."/>
        </authorList>
    </citation>
    <scope>NUCLEOTIDE SEQUENCE [LARGE SCALE GENOMIC DNA]</scope>
    <source>
        <strain evidence="5 6">2761</strain>
    </source>
</reference>
<dbReference type="InterPro" id="IPR000700">
    <property type="entry name" value="PAS-assoc_C"/>
</dbReference>
<sequence length="827" mass="89571">MSPESSAILSPGIDAGPGDFELAGQLYSAVLYRDSGVCADSIAALFRCAVGSPQALFCADGLPATLPAPWFELFADAARCGTLTRRRGVAADSEYLALALVFGEETLGFIGVGQHGIYATGALRRFADFASLLAGLLHSRRAYDQRVAALTHSEIELRRQSQMLAQIRDSVITMDSAGHITGWNAGAERMFGYATDEVLGQHLLLLYADEAEDDHAFNLCFANGSHEMTVRRRRKSGEIFWASVSLSLARDENGNACGMIGYVIDISGQLAAEEELRLHARIFEQNSEAIIVTDAVGAVVSVNQAFTRLTGFAADRIGGRPIAELLAAEDALRSAAIARHVGGGEVWRGELQIRKSDGSSFPGCVSISSTAAADPDSRHLCVVFSDISERRAAAREIERLAFFDATTGLPNRTLFFTLLQQTLANARRGQAHGAVLLLNLDRFKNINDSFGHAAADALLRKVSRRLSVCLREEDVVARLGGDEFVILLPSIARREHAGHVAQKLLAAIGEAFQLEQHEILLSASIGISIFPEDESDSEALLNCADVAMHRAKRAGNGIHVFYSQEMNQRSLELLKLESDLRRAVERNELSLHFQPQLALANGSIRGAEVLLRWNRPGVGPVSPAQFIPVAEETGLIASIGEWVIDATCRQIAAWRAAGLPQVRFAVNLSARQFSANLPQAILNTLARYAVPADALELEITESMLMSGTEEVLVMMQELGDAGIHLSLDDFGTGYSSLSYLKRLPIDTLKIDRSFVHGIPDDADNSAIARAIIGLAKNLRLTVIAEGVETVEQLAFLEAAGCDEIQGFYFSRPLPADEFAALLRRHSV</sequence>
<comment type="caution">
    <text evidence="5">The sequence shown here is derived from an EMBL/GenBank/DDBJ whole genome shotgun (WGS) entry which is preliminary data.</text>
</comment>
<keyword evidence="6" id="KW-1185">Reference proteome</keyword>
<dbReference type="EMBL" id="JACIGE010000006">
    <property type="protein sequence ID" value="MBB4247663.1"/>
    <property type="molecule type" value="Genomic_DNA"/>
</dbReference>
<dbReference type="InterPro" id="IPR001610">
    <property type="entry name" value="PAC"/>
</dbReference>
<dbReference type="CDD" id="cd01949">
    <property type="entry name" value="GGDEF"/>
    <property type="match status" value="1"/>
</dbReference>
<feature type="domain" description="PAS" evidence="1">
    <location>
        <begin position="156"/>
        <end position="205"/>
    </location>
</feature>
<dbReference type="InterPro" id="IPR052155">
    <property type="entry name" value="Biofilm_reg_signaling"/>
</dbReference>
<feature type="domain" description="GGDEF" evidence="4">
    <location>
        <begin position="431"/>
        <end position="564"/>
    </location>
</feature>
<dbReference type="SMART" id="SM00267">
    <property type="entry name" value="GGDEF"/>
    <property type="match status" value="1"/>
</dbReference>
<dbReference type="SMART" id="SM00052">
    <property type="entry name" value="EAL"/>
    <property type="match status" value="1"/>
</dbReference>
<dbReference type="CDD" id="cd00130">
    <property type="entry name" value="PAS"/>
    <property type="match status" value="2"/>
</dbReference>
<dbReference type="PROSITE" id="PS50887">
    <property type="entry name" value="GGDEF"/>
    <property type="match status" value="1"/>
</dbReference>
<evidence type="ECO:0000313" key="5">
    <source>
        <dbReference type="EMBL" id="MBB4247663.1"/>
    </source>
</evidence>
<dbReference type="InterPro" id="IPR029787">
    <property type="entry name" value="Nucleotide_cyclase"/>
</dbReference>
<protein>
    <submittedName>
        <fullName evidence="5">Diguanylate cyclase (GGDEF)-like protein/PAS domain S-box-containing protein</fullName>
    </submittedName>
</protein>
<dbReference type="InterPro" id="IPR035965">
    <property type="entry name" value="PAS-like_dom_sf"/>
</dbReference>
<name>A0A840G5L3_RHOTE</name>
<dbReference type="InterPro" id="IPR000160">
    <property type="entry name" value="GGDEF_dom"/>
</dbReference>
<dbReference type="PIRSF" id="PIRSF005925">
    <property type="entry name" value="Dos"/>
    <property type="match status" value="1"/>
</dbReference>
<evidence type="ECO:0000259" key="4">
    <source>
        <dbReference type="PROSITE" id="PS50887"/>
    </source>
</evidence>
<dbReference type="InterPro" id="IPR000014">
    <property type="entry name" value="PAS"/>
</dbReference>
<feature type="domain" description="PAC" evidence="2">
    <location>
        <begin position="226"/>
        <end position="278"/>
    </location>
</feature>
<dbReference type="SUPFAM" id="SSF55785">
    <property type="entry name" value="PYP-like sensor domain (PAS domain)"/>
    <property type="match status" value="2"/>
</dbReference>
<organism evidence="5 6">
    <name type="scientific">Rhodocyclus tenuis</name>
    <name type="common">Rhodospirillum tenue</name>
    <dbReference type="NCBI Taxonomy" id="1066"/>
    <lineage>
        <taxon>Bacteria</taxon>
        <taxon>Pseudomonadati</taxon>
        <taxon>Pseudomonadota</taxon>
        <taxon>Betaproteobacteria</taxon>
        <taxon>Rhodocyclales</taxon>
        <taxon>Rhodocyclaceae</taxon>
        <taxon>Rhodocyclus</taxon>
    </lineage>
</organism>
<feature type="domain" description="PAC" evidence="2">
    <location>
        <begin position="347"/>
        <end position="399"/>
    </location>
</feature>
<dbReference type="PROSITE" id="PS50883">
    <property type="entry name" value="EAL"/>
    <property type="match status" value="1"/>
</dbReference>
<evidence type="ECO:0000259" key="3">
    <source>
        <dbReference type="PROSITE" id="PS50883"/>
    </source>
</evidence>
<dbReference type="NCBIfam" id="TIGR00254">
    <property type="entry name" value="GGDEF"/>
    <property type="match status" value="1"/>
</dbReference>
<gene>
    <name evidence="5" type="ORF">GGD90_002037</name>
</gene>
<dbReference type="Pfam" id="PF13426">
    <property type="entry name" value="PAS_9"/>
    <property type="match status" value="2"/>
</dbReference>
<dbReference type="Proteomes" id="UP000587070">
    <property type="component" value="Unassembled WGS sequence"/>
</dbReference>
<dbReference type="PANTHER" id="PTHR44757">
    <property type="entry name" value="DIGUANYLATE CYCLASE DGCP"/>
    <property type="match status" value="1"/>
</dbReference>
<accession>A0A840G5L3</accession>
<dbReference type="CDD" id="cd01948">
    <property type="entry name" value="EAL"/>
    <property type="match status" value="1"/>
</dbReference>
<dbReference type="Gene3D" id="3.20.20.450">
    <property type="entry name" value="EAL domain"/>
    <property type="match status" value="1"/>
</dbReference>
<dbReference type="Gene3D" id="3.30.70.270">
    <property type="match status" value="1"/>
</dbReference>
<dbReference type="SMART" id="SM00091">
    <property type="entry name" value="PAS"/>
    <property type="match status" value="2"/>
</dbReference>
<evidence type="ECO:0000259" key="2">
    <source>
        <dbReference type="PROSITE" id="PS50113"/>
    </source>
</evidence>
<dbReference type="AlphaFoldDB" id="A0A840G5L3"/>
<dbReference type="InterPro" id="IPR043128">
    <property type="entry name" value="Rev_trsase/Diguanyl_cyclase"/>
</dbReference>
<dbReference type="InterPro" id="IPR012226">
    <property type="entry name" value="Diguanyl_cyclase/Pdiesterase"/>
</dbReference>
<feature type="domain" description="EAL" evidence="3">
    <location>
        <begin position="573"/>
        <end position="826"/>
    </location>
</feature>
<dbReference type="PROSITE" id="PS50113">
    <property type="entry name" value="PAC"/>
    <property type="match status" value="2"/>
</dbReference>
<evidence type="ECO:0000313" key="6">
    <source>
        <dbReference type="Proteomes" id="UP000587070"/>
    </source>
</evidence>
<dbReference type="InterPro" id="IPR035919">
    <property type="entry name" value="EAL_sf"/>
</dbReference>
<dbReference type="NCBIfam" id="TIGR00229">
    <property type="entry name" value="sensory_box"/>
    <property type="match status" value="2"/>
</dbReference>